<evidence type="ECO:0000313" key="1">
    <source>
        <dbReference type="EMBL" id="SUZ48938.1"/>
    </source>
</evidence>
<dbReference type="Gene3D" id="2.60.40.10">
    <property type="entry name" value="Immunoglobulins"/>
    <property type="match status" value="6"/>
</dbReference>
<organism evidence="1">
    <name type="scientific">marine metagenome</name>
    <dbReference type="NCBI Taxonomy" id="408172"/>
    <lineage>
        <taxon>unclassified sequences</taxon>
        <taxon>metagenomes</taxon>
        <taxon>ecological metagenomes</taxon>
    </lineage>
</organism>
<accession>A0A381N5L5</accession>
<sequence length="623" mass="68207">MYRSYNYKLPLLLAAILVSFSCTTDNPTIIQLPDKTPPSGYIVSPLDGSSVSGSTTLQVIAIDNEEVDTVFFMIKAQSAERYQSIDSTTNESGDIWNGDWDTQDSRWIENENYFITFRAVDLVGNSYIGPPVIVKVDNQDDEAPTGYIKNPITGQSVNGVVDIEVEASDNTTIQYVSILVNNDLKITRLTEPYSYQWNTEEEADDLVYSIYAVIVDIDNNRTTIPPISVTVNNLLPTDVTPPTGALTSPPAGSTVFGNALIQVTAADDQLVDYIEFYIDGQLNGTIDCNGPSCTGSYEWNTLEESEGEHTIQVILVDGWNNTTVLTSVNVWVDNIDEDSIHPDVVIIEPASGQTVSGYVFIEALATDNSGIDRVEFFINADLVYIDSLGPEYNYTWNTNHFPDDQDYIISLIGYDLVDNEGPSTPITVHLDNYDNISPSGSILYPYAGQSVSEIETISVYAEDNDAVSQVEFYIDNVLVHADTEEPYEYDWDTSTEAEDLNHIVGAKITDPSDNIFEVPSVSVYVNNIPNDTSPPIVVISSPSNGQTVAGTVNFTVLANDDSGISLVEFFIDGESVGTSEAAPYTYLWDTTLGHNDPHALSARAVDLAGNISFAQPILVLVNN</sequence>
<proteinExistence type="predicted"/>
<gene>
    <name evidence="1" type="ORF">METZ01_LOCUS1792</name>
</gene>
<name>A0A381N5L5_9ZZZZ</name>
<dbReference type="Pfam" id="PF17957">
    <property type="entry name" value="Big_7"/>
    <property type="match status" value="6"/>
</dbReference>
<protein>
    <submittedName>
        <fullName evidence="1">Uncharacterized protein</fullName>
    </submittedName>
</protein>
<dbReference type="AlphaFoldDB" id="A0A381N5L5"/>
<dbReference type="PROSITE" id="PS51257">
    <property type="entry name" value="PROKAR_LIPOPROTEIN"/>
    <property type="match status" value="1"/>
</dbReference>
<dbReference type="InterPro" id="IPR013783">
    <property type="entry name" value="Ig-like_fold"/>
</dbReference>
<dbReference type="EMBL" id="UINC01000095">
    <property type="protein sequence ID" value="SUZ48938.1"/>
    <property type="molecule type" value="Genomic_DNA"/>
</dbReference>
<reference evidence="1" key="1">
    <citation type="submission" date="2018-05" db="EMBL/GenBank/DDBJ databases">
        <authorList>
            <person name="Lanie J.A."/>
            <person name="Ng W.-L."/>
            <person name="Kazmierczak K.M."/>
            <person name="Andrzejewski T.M."/>
            <person name="Davidsen T.M."/>
            <person name="Wayne K.J."/>
            <person name="Tettelin H."/>
            <person name="Glass J.I."/>
            <person name="Rusch D."/>
            <person name="Podicherti R."/>
            <person name="Tsui H.-C.T."/>
            <person name="Winkler M.E."/>
        </authorList>
    </citation>
    <scope>NUCLEOTIDE SEQUENCE</scope>
</reference>